<keyword evidence="2" id="KW-1185">Reference proteome</keyword>
<sequence>MTPSLLRRCTIASPNSYRRTQGFRSKAVLEALEKASNEKTPTIALYNYPSFSGAFSALFAHLFHSHLRLPCLILPFSSVEPLSDRVLGLVLWWRGSGVEVGIVMWSWWYHCTVDDLCIEGLKECYFLDFLGPRGFAAELSHQSPCKVIGFDHRKSVLSMVSCDPGCSGNVSFRVDLDKSSSTAAYEYFSTKLLLTESSDGEVKYLLNPKQRDRLELVLKYIEDADLRRWSLPNIKAFNLALGEWRSMLNCMTNPHMYEQLLEISSLDLIGKGNSLMSIRQDAAKNLLDKVFKVRLGRGFYGECLGVRADGNSNLTDEIAKQLSLKSAAAGLRPIGAVIYMQRNNLKMCLRSTDAGTDTSEVAKAYGGGGSPSSSSFIIRMDEYNQWLSVQQP</sequence>
<comment type="caution">
    <text evidence="1">The sequence shown here is derived from an EMBL/GenBank/DDBJ whole genome shotgun (WGS) entry which is preliminary data.</text>
</comment>
<reference evidence="1" key="1">
    <citation type="submission" date="2022-02" db="EMBL/GenBank/DDBJ databases">
        <title>Plant Genome Project.</title>
        <authorList>
            <person name="Zhang R.-G."/>
        </authorList>
    </citation>
    <scope>NUCLEOTIDE SEQUENCE</scope>
    <source>
        <strain evidence="1">AT1</strain>
    </source>
</reference>
<proteinExistence type="predicted"/>
<evidence type="ECO:0000313" key="2">
    <source>
        <dbReference type="Proteomes" id="UP001062846"/>
    </source>
</evidence>
<protein>
    <submittedName>
        <fullName evidence="1">Uncharacterized protein</fullName>
    </submittedName>
</protein>
<dbReference type="EMBL" id="CM046392">
    <property type="protein sequence ID" value="KAI8554722.1"/>
    <property type="molecule type" value="Genomic_DNA"/>
</dbReference>
<evidence type="ECO:0000313" key="1">
    <source>
        <dbReference type="EMBL" id="KAI8554722.1"/>
    </source>
</evidence>
<gene>
    <name evidence="1" type="ORF">RHMOL_Rhmol05G0120400</name>
</gene>
<dbReference type="Proteomes" id="UP001062846">
    <property type="component" value="Chromosome 5"/>
</dbReference>
<accession>A0ACC0NMW2</accession>
<name>A0ACC0NMW2_RHOML</name>
<organism evidence="1 2">
    <name type="scientific">Rhododendron molle</name>
    <name type="common">Chinese azalea</name>
    <name type="synonym">Azalea mollis</name>
    <dbReference type="NCBI Taxonomy" id="49168"/>
    <lineage>
        <taxon>Eukaryota</taxon>
        <taxon>Viridiplantae</taxon>
        <taxon>Streptophyta</taxon>
        <taxon>Embryophyta</taxon>
        <taxon>Tracheophyta</taxon>
        <taxon>Spermatophyta</taxon>
        <taxon>Magnoliopsida</taxon>
        <taxon>eudicotyledons</taxon>
        <taxon>Gunneridae</taxon>
        <taxon>Pentapetalae</taxon>
        <taxon>asterids</taxon>
        <taxon>Ericales</taxon>
        <taxon>Ericaceae</taxon>
        <taxon>Ericoideae</taxon>
        <taxon>Rhodoreae</taxon>
        <taxon>Rhododendron</taxon>
    </lineage>
</organism>